<feature type="compositionally biased region" description="Low complexity" evidence="2">
    <location>
        <begin position="59"/>
        <end position="76"/>
    </location>
</feature>
<dbReference type="AlphaFoldDB" id="A0AAV3Y1M8"/>
<feature type="domain" description="RIMB1/RIM3A-C-like N-terminal" evidence="3">
    <location>
        <begin position="75"/>
        <end position="121"/>
    </location>
</feature>
<comment type="caution">
    <text evidence="4">The sequence shown here is derived from an EMBL/GenBank/DDBJ whole genome shotgun (WGS) entry which is preliminary data.</text>
</comment>
<dbReference type="InterPro" id="IPR040325">
    <property type="entry name" value="RIMBP1/2/3"/>
</dbReference>
<evidence type="ECO:0000256" key="2">
    <source>
        <dbReference type="SAM" id="MobiDB-lite"/>
    </source>
</evidence>
<dbReference type="EMBL" id="BLXT01000427">
    <property type="protein sequence ID" value="GFN76858.1"/>
    <property type="molecule type" value="Genomic_DNA"/>
</dbReference>
<keyword evidence="5" id="KW-1185">Reference proteome</keyword>
<proteinExistence type="predicted"/>
<evidence type="ECO:0000256" key="1">
    <source>
        <dbReference type="SAM" id="Coils"/>
    </source>
</evidence>
<evidence type="ECO:0000259" key="3">
    <source>
        <dbReference type="Pfam" id="PF25566"/>
    </source>
</evidence>
<accession>A0AAV3Y1M8</accession>
<dbReference type="Pfam" id="PF25566">
    <property type="entry name" value="RIMB1_N"/>
    <property type="match status" value="1"/>
</dbReference>
<keyword evidence="1" id="KW-0175">Coiled coil</keyword>
<organism evidence="4 5">
    <name type="scientific">Plakobranchus ocellatus</name>
    <dbReference type="NCBI Taxonomy" id="259542"/>
    <lineage>
        <taxon>Eukaryota</taxon>
        <taxon>Metazoa</taxon>
        <taxon>Spiralia</taxon>
        <taxon>Lophotrochozoa</taxon>
        <taxon>Mollusca</taxon>
        <taxon>Gastropoda</taxon>
        <taxon>Heterobranchia</taxon>
        <taxon>Euthyneura</taxon>
        <taxon>Panpulmonata</taxon>
        <taxon>Sacoglossa</taxon>
        <taxon>Placobranchoidea</taxon>
        <taxon>Plakobranchidae</taxon>
        <taxon>Plakobranchus</taxon>
    </lineage>
</organism>
<sequence length="258" mass="29408">MTRVIWTRKEDREREKTLQKKLGDLTTQIQRLERRISLLRTENETLQRLSSTLPGVDETSVASTTSNATTSATTPTPDSDHMRRMVARQRARDLAEHAKAMLAKDREIEELRRKCQDLADQLSNGEISAPQNAVQFEEKEELVNIIKQAAKERLQLEQQLGHSRGREKVLQCIFLFNLFSPYYVSTVDAGVSISDLKSRRMFESRLRHRGRWGHQASHSKDTSGTLSHAMKSFSLSVCDSRTTLVPHRRPGLTEGPKA</sequence>
<dbReference type="PANTHER" id="PTHR14234:SF19">
    <property type="entry name" value="RIM-BINDING PROTEIN, ISOFORM F"/>
    <property type="match status" value="1"/>
</dbReference>
<dbReference type="GO" id="GO:0007274">
    <property type="term" value="P:neuromuscular synaptic transmission"/>
    <property type="evidence" value="ECO:0007669"/>
    <property type="project" value="TreeGrafter"/>
</dbReference>
<dbReference type="GO" id="GO:0045202">
    <property type="term" value="C:synapse"/>
    <property type="evidence" value="ECO:0007669"/>
    <property type="project" value="GOC"/>
</dbReference>
<protein>
    <submittedName>
        <fullName evidence="4">Peripheral-type benzodiazepine receptor-associated protein 1</fullName>
    </submittedName>
</protein>
<name>A0AAV3Y1M8_9GAST</name>
<dbReference type="InterPro" id="IPR057950">
    <property type="entry name" value="RIMB1/RIM3A-C-like_N"/>
</dbReference>
<dbReference type="Proteomes" id="UP000735302">
    <property type="component" value="Unassembled WGS sequence"/>
</dbReference>
<evidence type="ECO:0000313" key="5">
    <source>
        <dbReference type="Proteomes" id="UP000735302"/>
    </source>
</evidence>
<dbReference type="PANTHER" id="PTHR14234">
    <property type="entry name" value="RIM BINDING PROTEIN-RELATED"/>
    <property type="match status" value="1"/>
</dbReference>
<feature type="coiled-coil region" evidence="1">
    <location>
        <begin position="94"/>
        <end position="159"/>
    </location>
</feature>
<feature type="coiled-coil region" evidence="1">
    <location>
        <begin position="15"/>
        <end position="49"/>
    </location>
</feature>
<evidence type="ECO:0000313" key="4">
    <source>
        <dbReference type="EMBL" id="GFN76858.1"/>
    </source>
</evidence>
<keyword evidence="4" id="KW-0675">Receptor</keyword>
<reference evidence="4 5" key="1">
    <citation type="journal article" date="2021" name="Elife">
        <title>Chloroplast acquisition without the gene transfer in kleptoplastic sea slugs, Plakobranchus ocellatus.</title>
        <authorList>
            <person name="Maeda T."/>
            <person name="Takahashi S."/>
            <person name="Yoshida T."/>
            <person name="Shimamura S."/>
            <person name="Takaki Y."/>
            <person name="Nagai Y."/>
            <person name="Toyoda A."/>
            <person name="Suzuki Y."/>
            <person name="Arimoto A."/>
            <person name="Ishii H."/>
            <person name="Satoh N."/>
            <person name="Nishiyama T."/>
            <person name="Hasebe M."/>
            <person name="Maruyama T."/>
            <person name="Minagawa J."/>
            <person name="Obokata J."/>
            <person name="Shigenobu S."/>
        </authorList>
    </citation>
    <scope>NUCLEOTIDE SEQUENCE [LARGE SCALE GENOMIC DNA]</scope>
</reference>
<feature type="region of interest" description="Disordered" evidence="2">
    <location>
        <begin position="49"/>
        <end position="80"/>
    </location>
</feature>
<gene>
    <name evidence="4" type="ORF">PoB_000336400</name>
</gene>